<evidence type="ECO:0000259" key="2">
    <source>
        <dbReference type="PROSITE" id="PS50879"/>
    </source>
</evidence>
<proteinExistence type="predicted"/>
<dbReference type="PANTHER" id="PTHR48100">
    <property type="entry name" value="BROAD-SPECIFICITY PHOSPHATASE YOR283W-RELATED"/>
    <property type="match status" value="1"/>
</dbReference>
<dbReference type="InterPro" id="IPR014636">
    <property type="entry name" value="RNaseH/PGlycerate_mutase"/>
</dbReference>
<dbReference type="Proteomes" id="UP000542813">
    <property type="component" value="Unassembled WGS sequence"/>
</dbReference>
<comment type="caution">
    <text evidence="3">The sequence shown here is derived from an EMBL/GenBank/DDBJ whole genome shotgun (WGS) entry which is preliminary data.</text>
</comment>
<reference evidence="3 4" key="1">
    <citation type="submission" date="2020-08" db="EMBL/GenBank/DDBJ databases">
        <title>Sequencing the genomes of 1000 actinobacteria strains.</title>
        <authorList>
            <person name="Klenk H.-P."/>
        </authorList>
    </citation>
    <scope>NUCLEOTIDE SEQUENCE [LARGE SCALE GENOMIC DNA]</scope>
    <source>
        <strain evidence="3 4">DSM 102122</strain>
    </source>
</reference>
<dbReference type="InterPro" id="IPR002156">
    <property type="entry name" value="RNaseH_domain"/>
</dbReference>
<dbReference type="CDD" id="cd07067">
    <property type="entry name" value="HP_PGM_like"/>
    <property type="match status" value="1"/>
</dbReference>
<dbReference type="SUPFAM" id="SSF53254">
    <property type="entry name" value="Phosphoglycerate mutase-like"/>
    <property type="match status" value="1"/>
</dbReference>
<dbReference type="CDD" id="cd09279">
    <property type="entry name" value="RNase_HI_like"/>
    <property type="match status" value="1"/>
</dbReference>
<accession>A0A7W9LPP1</accession>
<dbReference type="NCBIfam" id="NF005567">
    <property type="entry name" value="PRK07238.1"/>
    <property type="match status" value="1"/>
</dbReference>
<dbReference type="RefSeq" id="WP_184828510.1">
    <property type="nucleotide sequence ID" value="NZ_JACHMM010000001.1"/>
</dbReference>
<evidence type="ECO:0000313" key="3">
    <source>
        <dbReference type="EMBL" id="MBB5791608.1"/>
    </source>
</evidence>
<dbReference type="GO" id="GO:0004619">
    <property type="term" value="F:phosphoglycerate mutase activity"/>
    <property type="evidence" value="ECO:0007669"/>
    <property type="project" value="UniProtKB-EC"/>
</dbReference>
<feature type="active site" description="Tele-phosphohistidine intermediate" evidence="1">
    <location>
        <position position="177"/>
    </location>
</feature>
<dbReference type="Pfam" id="PF13456">
    <property type="entry name" value="RVT_3"/>
    <property type="match status" value="1"/>
</dbReference>
<feature type="domain" description="RNase H type-1" evidence="2">
    <location>
        <begin position="2"/>
        <end position="134"/>
    </location>
</feature>
<dbReference type="GO" id="GO:0004523">
    <property type="term" value="F:RNA-DNA hybrid ribonuclease activity"/>
    <property type="evidence" value="ECO:0007669"/>
    <property type="project" value="InterPro"/>
</dbReference>
<dbReference type="SMART" id="SM00855">
    <property type="entry name" value="PGAM"/>
    <property type="match status" value="1"/>
</dbReference>
<dbReference type="PANTHER" id="PTHR48100:SF62">
    <property type="entry name" value="GLUCOSYL-3-PHOSPHOGLYCERATE PHOSPHATASE"/>
    <property type="match status" value="1"/>
</dbReference>
<dbReference type="InterPro" id="IPR029033">
    <property type="entry name" value="His_PPase_superfam"/>
</dbReference>
<dbReference type="AlphaFoldDB" id="A0A7W9LPP1"/>
<dbReference type="PROSITE" id="PS50879">
    <property type="entry name" value="RNASE_H_1"/>
    <property type="match status" value="1"/>
</dbReference>
<protein>
    <submittedName>
        <fullName evidence="3">Putative phosphoglycerate mutase</fullName>
        <ecNumber evidence="3">5.4.2.12</ecNumber>
    </submittedName>
</protein>
<gene>
    <name evidence="3" type="ORF">HD601_006183</name>
</gene>
<dbReference type="InterPro" id="IPR012337">
    <property type="entry name" value="RNaseH-like_sf"/>
</dbReference>
<evidence type="ECO:0000313" key="4">
    <source>
        <dbReference type="Proteomes" id="UP000542813"/>
    </source>
</evidence>
<dbReference type="PIRSF" id="PIRSF036922">
    <property type="entry name" value="RNaseH_PGAM"/>
    <property type="match status" value="1"/>
</dbReference>
<dbReference type="GO" id="GO:0005737">
    <property type="term" value="C:cytoplasm"/>
    <property type="evidence" value="ECO:0007669"/>
    <property type="project" value="TreeGrafter"/>
</dbReference>
<keyword evidence="3" id="KW-0413">Isomerase</keyword>
<organism evidence="3 4">
    <name type="scientific">Jiangella mangrovi</name>
    <dbReference type="NCBI Taxonomy" id="1524084"/>
    <lineage>
        <taxon>Bacteria</taxon>
        <taxon>Bacillati</taxon>
        <taxon>Actinomycetota</taxon>
        <taxon>Actinomycetes</taxon>
        <taxon>Jiangellales</taxon>
        <taxon>Jiangellaceae</taxon>
        <taxon>Jiangella</taxon>
    </lineage>
</organism>
<dbReference type="EMBL" id="JACHMM010000001">
    <property type="protein sequence ID" value="MBB5791608.1"/>
    <property type="molecule type" value="Genomic_DNA"/>
</dbReference>
<dbReference type="EC" id="5.4.2.12" evidence="3"/>
<evidence type="ECO:0000256" key="1">
    <source>
        <dbReference type="PIRSR" id="PIRSR036922-1"/>
    </source>
</evidence>
<sequence>MTGRRLIVEADGGSRGNPGPAAYGAVVRDAESGAVLAEIAETLGVTTNNVAEYRGLLAGLRAAHGIDPDAVVEARLDSKLVVEQLSGRWQVKNADLKPLADEARGVFPPGRVGYTWVPRAENAHADRLVNQALDGKPVGVLPAPAEGAVTEPSSPANRLAAWSPELGQPTTLHVVRHGQTALTAARAFSGGGVPGPSLDDTGRAQADRAAALLDGCGAVAVVASPMVRTRETADAVARRLGLTVRIDDAWRECEFGEWEGLTLAQIGERHPDVLTRWYGSTATRPPGGESLDDVARRIGAARDALTAEFPGQPVVVVTHSMPMRTLTTLALGAPPTTLFRLLPAPGSVTELQYYADGTTAVPSFGHRP</sequence>
<dbReference type="InterPro" id="IPR050275">
    <property type="entry name" value="PGM_Phosphatase"/>
</dbReference>
<keyword evidence="4" id="KW-1185">Reference proteome</keyword>
<feature type="active site" description="Proton donor/acceptor; for phosphatase activity" evidence="1">
    <location>
        <position position="252"/>
    </location>
</feature>
<dbReference type="Gene3D" id="3.30.420.10">
    <property type="entry name" value="Ribonuclease H-like superfamily/Ribonuclease H"/>
    <property type="match status" value="1"/>
</dbReference>
<dbReference type="GO" id="GO:0003676">
    <property type="term" value="F:nucleic acid binding"/>
    <property type="evidence" value="ECO:0007669"/>
    <property type="project" value="InterPro"/>
</dbReference>
<dbReference type="Pfam" id="PF00300">
    <property type="entry name" value="His_Phos_1"/>
    <property type="match status" value="1"/>
</dbReference>
<dbReference type="SUPFAM" id="SSF53098">
    <property type="entry name" value="Ribonuclease H-like"/>
    <property type="match status" value="1"/>
</dbReference>
<name>A0A7W9LPP1_9ACTN</name>
<dbReference type="GO" id="GO:0016791">
    <property type="term" value="F:phosphatase activity"/>
    <property type="evidence" value="ECO:0007669"/>
    <property type="project" value="TreeGrafter"/>
</dbReference>
<dbReference type="Gene3D" id="3.40.50.1240">
    <property type="entry name" value="Phosphoglycerate mutase-like"/>
    <property type="match status" value="1"/>
</dbReference>
<dbReference type="InterPro" id="IPR036397">
    <property type="entry name" value="RNaseH_sf"/>
</dbReference>
<dbReference type="InterPro" id="IPR013078">
    <property type="entry name" value="His_Pase_superF_clade-1"/>
</dbReference>